<proteinExistence type="predicted"/>
<evidence type="ECO:0008006" key="4">
    <source>
        <dbReference type="Google" id="ProtNLM"/>
    </source>
</evidence>
<dbReference type="RefSeq" id="WP_144982140.1">
    <property type="nucleotide sequence ID" value="NZ_CP037920.1"/>
</dbReference>
<name>A0A517VR91_9PLAN</name>
<protein>
    <recommendedName>
        <fullName evidence="4">CopG-like ribbon-helix-helix domain-containing protein</fullName>
    </recommendedName>
</protein>
<sequence length="66" mass="7844">MKRKTKPVQIELDIDEWWPLSRYAAKEKTSIRRLAKQQLMPLINELKKKFPREPNKPAPSIDDTVK</sequence>
<feature type="region of interest" description="Disordered" evidence="1">
    <location>
        <begin position="47"/>
        <end position="66"/>
    </location>
</feature>
<evidence type="ECO:0000313" key="3">
    <source>
        <dbReference type="Proteomes" id="UP000318704"/>
    </source>
</evidence>
<evidence type="ECO:0000256" key="1">
    <source>
        <dbReference type="SAM" id="MobiDB-lite"/>
    </source>
</evidence>
<accession>A0A517VR91</accession>
<dbReference type="Proteomes" id="UP000318704">
    <property type="component" value="Chromosome"/>
</dbReference>
<gene>
    <name evidence="2" type="ORF">V144x_09800</name>
</gene>
<reference evidence="2 3" key="1">
    <citation type="submission" date="2019-03" db="EMBL/GenBank/DDBJ databases">
        <title>Deep-cultivation of Planctomycetes and their phenomic and genomic characterization uncovers novel biology.</title>
        <authorList>
            <person name="Wiegand S."/>
            <person name="Jogler M."/>
            <person name="Boedeker C."/>
            <person name="Pinto D."/>
            <person name="Vollmers J."/>
            <person name="Rivas-Marin E."/>
            <person name="Kohn T."/>
            <person name="Peeters S.H."/>
            <person name="Heuer A."/>
            <person name="Rast P."/>
            <person name="Oberbeckmann S."/>
            <person name="Bunk B."/>
            <person name="Jeske O."/>
            <person name="Meyerdierks A."/>
            <person name="Storesund J.E."/>
            <person name="Kallscheuer N."/>
            <person name="Luecker S."/>
            <person name="Lage O.M."/>
            <person name="Pohl T."/>
            <person name="Merkel B.J."/>
            <person name="Hornburger P."/>
            <person name="Mueller R.-W."/>
            <person name="Bruemmer F."/>
            <person name="Labrenz M."/>
            <person name="Spormann A.M."/>
            <person name="Op den Camp H."/>
            <person name="Overmann J."/>
            <person name="Amann R."/>
            <person name="Jetten M.S.M."/>
            <person name="Mascher T."/>
            <person name="Medema M.H."/>
            <person name="Devos D.P."/>
            <person name="Kaster A.-K."/>
            <person name="Ovreas L."/>
            <person name="Rohde M."/>
            <person name="Galperin M.Y."/>
            <person name="Jogler C."/>
        </authorList>
    </citation>
    <scope>NUCLEOTIDE SEQUENCE [LARGE SCALE GENOMIC DNA]</scope>
    <source>
        <strain evidence="2 3">V144</strain>
    </source>
</reference>
<organism evidence="2 3">
    <name type="scientific">Gimesia aquarii</name>
    <dbReference type="NCBI Taxonomy" id="2527964"/>
    <lineage>
        <taxon>Bacteria</taxon>
        <taxon>Pseudomonadati</taxon>
        <taxon>Planctomycetota</taxon>
        <taxon>Planctomycetia</taxon>
        <taxon>Planctomycetales</taxon>
        <taxon>Planctomycetaceae</taxon>
        <taxon>Gimesia</taxon>
    </lineage>
</organism>
<evidence type="ECO:0000313" key="2">
    <source>
        <dbReference type="EMBL" id="QDT95535.1"/>
    </source>
</evidence>
<dbReference type="EMBL" id="CP037920">
    <property type="protein sequence ID" value="QDT95535.1"/>
    <property type="molecule type" value="Genomic_DNA"/>
</dbReference>
<dbReference type="KEGG" id="gaw:V144x_09800"/>
<dbReference type="AlphaFoldDB" id="A0A517VR91"/>